<reference evidence="7" key="2">
    <citation type="submission" date="2023-05" db="EMBL/GenBank/DDBJ databases">
        <authorList>
            <consortium name="Lawrence Berkeley National Laboratory"/>
            <person name="Steindorff A."/>
            <person name="Hensen N."/>
            <person name="Bonometti L."/>
            <person name="Westerberg I."/>
            <person name="Brannstrom I.O."/>
            <person name="Guillou S."/>
            <person name="Cros-Aarteil S."/>
            <person name="Calhoun S."/>
            <person name="Haridas S."/>
            <person name="Kuo A."/>
            <person name="Mondo S."/>
            <person name="Pangilinan J."/>
            <person name="Riley R."/>
            <person name="Labutti K."/>
            <person name="Andreopoulos B."/>
            <person name="Lipzen A."/>
            <person name="Chen C."/>
            <person name="Yanf M."/>
            <person name="Daum C."/>
            <person name="Ng V."/>
            <person name="Clum A."/>
            <person name="Ohm R."/>
            <person name="Martin F."/>
            <person name="Silar P."/>
            <person name="Natvig D."/>
            <person name="Lalanne C."/>
            <person name="Gautier V."/>
            <person name="Ament-Velasquez S.L."/>
            <person name="Kruys A."/>
            <person name="Hutchinson M.I."/>
            <person name="Powell A.J."/>
            <person name="Barry K."/>
            <person name="Miller A.N."/>
            <person name="Grigoriev I.V."/>
            <person name="Debuchy R."/>
            <person name="Gladieux P."/>
            <person name="Thoren M.H."/>
            <person name="Johannesson H."/>
        </authorList>
    </citation>
    <scope>NUCLEOTIDE SEQUENCE</scope>
    <source>
        <strain evidence="7">CBS 103.79</strain>
    </source>
</reference>
<evidence type="ECO:0000256" key="3">
    <source>
        <dbReference type="ARBA" id="ARBA00022989"/>
    </source>
</evidence>
<feature type="transmembrane region" description="Helical" evidence="5">
    <location>
        <begin position="372"/>
        <end position="391"/>
    </location>
</feature>
<feature type="domain" description="Major facilitator superfamily (MFS) profile" evidence="6">
    <location>
        <begin position="41"/>
        <end position="486"/>
    </location>
</feature>
<sequence length="560" mass="60282">MSKADGTVEPKAITSEQPEVELSNDLGLKRLDIAKWRLITILVSIGVGLFLSLMDTTVVATMLPSVSDEFGGFNLAPWVLLSYTLSYLGFTVLIARLSDVLGRKPVLVASFVIFLAASMACGACSNINQLIGFRAAQGVGGAGLYAMAMIAYPEISPPKLMPMLSAILGLIVALAGVSGPIVGGLLATYVNWRWAFWINGPIGILPAIALWFAWPRNFHTFTPMRFRHLDFLGGLLLMVATVLLVFIVNQATTREYAWDSPQTIAVLVLSGLAWVVLVWWQWYLSRTPGLAQIQAQVPWRLLSHRVLMSSLMSTILTGFVMYVAIVNIPMRAQIANLYDEVKSGILLLPLMGATAVGSGLGGALSSKQNHTFWTLIAASSLMLVGCGLMSVLPGTISVAARQWGFEVVLGFGIGMNLSTTTLLASLNAEFQDFAIVQGFLAQLRVLGGSLGIAASFIILNTHITSSLAAILTPAELAAFYRSPIVTYTFDLAKQIRVRETYIESFTVDMYMCMGISAACLLASAGTYQRDPPSIEKRLGELEALYAMGRGGGENEETGSA</sequence>
<dbReference type="InterPro" id="IPR036259">
    <property type="entry name" value="MFS_trans_sf"/>
</dbReference>
<organism evidence="7 8">
    <name type="scientific">Staphylotrichum tortipilum</name>
    <dbReference type="NCBI Taxonomy" id="2831512"/>
    <lineage>
        <taxon>Eukaryota</taxon>
        <taxon>Fungi</taxon>
        <taxon>Dikarya</taxon>
        <taxon>Ascomycota</taxon>
        <taxon>Pezizomycotina</taxon>
        <taxon>Sordariomycetes</taxon>
        <taxon>Sordariomycetidae</taxon>
        <taxon>Sordariales</taxon>
        <taxon>Chaetomiaceae</taxon>
        <taxon>Staphylotrichum</taxon>
    </lineage>
</organism>
<dbReference type="Gene3D" id="1.20.1250.20">
    <property type="entry name" value="MFS general substrate transporter like domains"/>
    <property type="match status" value="2"/>
</dbReference>
<gene>
    <name evidence="7" type="ORF">C8A05DRAFT_42196</name>
</gene>
<dbReference type="SUPFAM" id="SSF103473">
    <property type="entry name" value="MFS general substrate transporter"/>
    <property type="match status" value="1"/>
</dbReference>
<evidence type="ECO:0000256" key="5">
    <source>
        <dbReference type="SAM" id="Phobius"/>
    </source>
</evidence>
<keyword evidence="4 5" id="KW-0472">Membrane</keyword>
<proteinExistence type="predicted"/>
<evidence type="ECO:0000256" key="1">
    <source>
        <dbReference type="ARBA" id="ARBA00004141"/>
    </source>
</evidence>
<dbReference type="InterPro" id="IPR020846">
    <property type="entry name" value="MFS_dom"/>
</dbReference>
<evidence type="ECO:0000256" key="2">
    <source>
        <dbReference type="ARBA" id="ARBA00022692"/>
    </source>
</evidence>
<name>A0AAN6MRQ7_9PEZI</name>
<dbReference type="PROSITE" id="PS50850">
    <property type="entry name" value="MFS"/>
    <property type="match status" value="1"/>
</dbReference>
<dbReference type="PANTHER" id="PTHR23501:SF43">
    <property type="entry name" value="MULTIDRUG TRANSPORTER, PUTATIVE (AFU_ORTHOLOGUE AFUA_6G03040)-RELATED"/>
    <property type="match status" value="1"/>
</dbReference>
<keyword evidence="2 5" id="KW-0812">Transmembrane</keyword>
<feature type="transmembrane region" description="Helical" evidence="5">
    <location>
        <begin position="264"/>
        <end position="285"/>
    </location>
</feature>
<dbReference type="Pfam" id="PF07690">
    <property type="entry name" value="MFS_1"/>
    <property type="match status" value="1"/>
</dbReference>
<feature type="transmembrane region" description="Helical" evidence="5">
    <location>
        <begin position="445"/>
        <end position="471"/>
    </location>
</feature>
<dbReference type="GO" id="GO:0022857">
    <property type="term" value="F:transmembrane transporter activity"/>
    <property type="evidence" value="ECO:0007669"/>
    <property type="project" value="InterPro"/>
</dbReference>
<evidence type="ECO:0000256" key="4">
    <source>
        <dbReference type="ARBA" id="ARBA00023136"/>
    </source>
</evidence>
<feature type="transmembrane region" description="Helical" evidence="5">
    <location>
        <begin position="194"/>
        <end position="214"/>
    </location>
</feature>
<comment type="subcellular location">
    <subcellularLocation>
        <location evidence="1">Membrane</location>
        <topology evidence="1">Multi-pass membrane protein</topology>
    </subcellularLocation>
</comment>
<dbReference type="EMBL" id="MU855384">
    <property type="protein sequence ID" value="KAK3904767.1"/>
    <property type="molecule type" value="Genomic_DNA"/>
</dbReference>
<keyword evidence="3 5" id="KW-1133">Transmembrane helix</keyword>
<feature type="transmembrane region" description="Helical" evidence="5">
    <location>
        <begin position="235"/>
        <end position="252"/>
    </location>
</feature>
<evidence type="ECO:0000313" key="8">
    <source>
        <dbReference type="Proteomes" id="UP001303889"/>
    </source>
</evidence>
<dbReference type="AlphaFoldDB" id="A0AAN6MRQ7"/>
<accession>A0AAN6MRQ7</accession>
<dbReference type="GO" id="GO:0005886">
    <property type="term" value="C:plasma membrane"/>
    <property type="evidence" value="ECO:0007669"/>
    <property type="project" value="TreeGrafter"/>
</dbReference>
<feature type="transmembrane region" description="Helical" evidence="5">
    <location>
        <begin position="403"/>
        <end position="424"/>
    </location>
</feature>
<dbReference type="PRINTS" id="PR01036">
    <property type="entry name" value="TCRTETB"/>
</dbReference>
<evidence type="ECO:0000313" key="7">
    <source>
        <dbReference type="EMBL" id="KAK3904767.1"/>
    </source>
</evidence>
<feature type="transmembrane region" description="Helical" evidence="5">
    <location>
        <begin position="75"/>
        <end position="94"/>
    </location>
</feature>
<feature type="transmembrane region" description="Helical" evidence="5">
    <location>
        <begin position="38"/>
        <end position="63"/>
    </location>
</feature>
<reference evidence="7" key="1">
    <citation type="journal article" date="2023" name="Mol. Phylogenet. Evol.">
        <title>Genome-scale phylogeny and comparative genomics of the fungal order Sordariales.</title>
        <authorList>
            <person name="Hensen N."/>
            <person name="Bonometti L."/>
            <person name="Westerberg I."/>
            <person name="Brannstrom I.O."/>
            <person name="Guillou S."/>
            <person name="Cros-Aarteil S."/>
            <person name="Calhoun S."/>
            <person name="Haridas S."/>
            <person name="Kuo A."/>
            <person name="Mondo S."/>
            <person name="Pangilinan J."/>
            <person name="Riley R."/>
            <person name="LaButti K."/>
            <person name="Andreopoulos B."/>
            <person name="Lipzen A."/>
            <person name="Chen C."/>
            <person name="Yan M."/>
            <person name="Daum C."/>
            <person name="Ng V."/>
            <person name="Clum A."/>
            <person name="Steindorff A."/>
            <person name="Ohm R.A."/>
            <person name="Martin F."/>
            <person name="Silar P."/>
            <person name="Natvig D.O."/>
            <person name="Lalanne C."/>
            <person name="Gautier V."/>
            <person name="Ament-Velasquez S.L."/>
            <person name="Kruys A."/>
            <person name="Hutchinson M.I."/>
            <person name="Powell A.J."/>
            <person name="Barry K."/>
            <person name="Miller A.N."/>
            <person name="Grigoriev I.V."/>
            <person name="Debuchy R."/>
            <person name="Gladieux P."/>
            <person name="Hiltunen Thoren M."/>
            <person name="Johannesson H."/>
        </authorList>
    </citation>
    <scope>NUCLEOTIDE SEQUENCE</scope>
    <source>
        <strain evidence="7">CBS 103.79</strain>
    </source>
</reference>
<comment type="caution">
    <text evidence="7">The sequence shown here is derived from an EMBL/GenBank/DDBJ whole genome shotgun (WGS) entry which is preliminary data.</text>
</comment>
<feature type="transmembrane region" description="Helical" evidence="5">
    <location>
        <begin position="306"/>
        <end position="325"/>
    </location>
</feature>
<protein>
    <submittedName>
        <fullName evidence="7">Major facilitator superfamily domain-containing protein</fullName>
    </submittedName>
</protein>
<dbReference type="PROSITE" id="PS00216">
    <property type="entry name" value="SUGAR_TRANSPORT_1"/>
    <property type="match status" value="1"/>
</dbReference>
<dbReference type="Proteomes" id="UP001303889">
    <property type="component" value="Unassembled WGS sequence"/>
</dbReference>
<dbReference type="InterPro" id="IPR005829">
    <property type="entry name" value="Sugar_transporter_CS"/>
</dbReference>
<dbReference type="InterPro" id="IPR011701">
    <property type="entry name" value="MFS"/>
</dbReference>
<feature type="transmembrane region" description="Helical" evidence="5">
    <location>
        <begin position="345"/>
        <end position="365"/>
    </location>
</feature>
<evidence type="ECO:0000259" key="6">
    <source>
        <dbReference type="PROSITE" id="PS50850"/>
    </source>
</evidence>
<keyword evidence="8" id="KW-1185">Reference proteome</keyword>
<dbReference type="PANTHER" id="PTHR23501">
    <property type="entry name" value="MAJOR FACILITATOR SUPERFAMILY"/>
    <property type="match status" value="1"/>
</dbReference>
<feature type="transmembrane region" description="Helical" evidence="5">
    <location>
        <begin position="164"/>
        <end position="188"/>
    </location>
</feature>
<feature type="transmembrane region" description="Helical" evidence="5">
    <location>
        <begin position="134"/>
        <end position="152"/>
    </location>
</feature>